<dbReference type="Gene3D" id="3.90.180.10">
    <property type="entry name" value="Medium-chain alcohol dehydrogenases, catalytic domain"/>
    <property type="match status" value="1"/>
</dbReference>
<dbReference type="GeneID" id="19976675"/>
<organism evidence="2 3">
    <name type="scientific">Cyphellophora europaea (strain CBS 101466)</name>
    <name type="common">Phialophora europaea</name>
    <dbReference type="NCBI Taxonomy" id="1220924"/>
    <lineage>
        <taxon>Eukaryota</taxon>
        <taxon>Fungi</taxon>
        <taxon>Dikarya</taxon>
        <taxon>Ascomycota</taxon>
        <taxon>Pezizomycotina</taxon>
        <taxon>Eurotiomycetes</taxon>
        <taxon>Chaetothyriomycetidae</taxon>
        <taxon>Chaetothyriales</taxon>
        <taxon>Cyphellophoraceae</taxon>
        <taxon>Cyphellophora</taxon>
    </lineage>
</organism>
<keyword evidence="3" id="KW-1185">Reference proteome</keyword>
<evidence type="ECO:0000259" key="1">
    <source>
        <dbReference type="SMART" id="SM00829"/>
    </source>
</evidence>
<dbReference type="Gene3D" id="3.40.50.720">
    <property type="entry name" value="NAD(P)-binding Rossmann-like Domain"/>
    <property type="match status" value="1"/>
</dbReference>
<dbReference type="InterPro" id="IPR036291">
    <property type="entry name" value="NAD(P)-bd_dom_sf"/>
</dbReference>
<feature type="domain" description="Enoyl reductase (ER)" evidence="1">
    <location>
        <begin position="18"/>
        <end position="345"/>
    </location>
</feature>
<dbReference type="InterPro" id="IPR013154">
    <property type="entry name" value="ADH-like_N"/>
</dbReference>
<gene>
    <name evidence="2" type="ORF">HMPREF1541_09336</name>
</gene>
<dbReference type="OrthoDB" id="3509362at2759"/>
<dbReference type="VEuPathDB" id="FungiDB:HMPREF1541_09336"/>
<dbReference type="STRING" id="1220924.W2SC61"/>
<dbReference type="RefSeq" id="XP_008712232.1">
    <property type="nucleotide sequence ID" value="XM_008714010.1"/>
</dbReference>
<dbReference type="SMART" id="SM00829">
    <property type="entry name" value="PKS_ER"/>
    <property type="match status" value="1"/>
</dbReference>
<dbReference type="eggNOG" id="KOG1198">
    <property type="taxonomic scope" value="Eukaryota"/>
</dbReference>
<proteinExistence type="predicted"/>
<dbReference type="SUPFAM" id="SSF50129">
    <property type="entry name" value="GroES-like"/>
    <property type="match status" value="1"/>
</dbReference>
<sequence>MANMKAIHITDWLPPSRGYASLSPAIIPRPRPTPDRIIVAVSHASLNHVDLLYARGLHQNNASGLVRPPLTLGLEFCGVVAALPTSASARAACGFQVGDRVWGSTVGSYAEYVSVPTSALRRLPDETSFLEAAGMGAASPTVSYGALRLCADVQKGDLVLVHAATGGLGVPAVQIARAMGAQVVATVGSEEKARVVRENFRGDVVGVVNYGRDGWEKEVVRIAEGLGKEGVDVVYDTVGLVLSSIRCVRFGGTVVIAGFAGRKGEMEKVAMNRILLKNVKVLGYRYGESGRRDPKHTAECWRGTEELLSKKKMKPLIYKAHQGLDKVGEGLQELYERKVWGKAVVEIKKEDDLMKDFAEGPPKL</sequence>
<dbReference type="GO" id="GO:0005739">
    <property type="term" value="C:mitochondrion"/>
    <property type="evidence" value="ECO:0007669"/>
    <property type="project" value="TreeGrafter"/>
</dbReference>
<dbReference type="Pfam" id="PF00107">
    <property type="entry name" value="ADH_zinc_N"/>
    <property type="match status" value="1"/>
</dbReference>
<dbReference type="InterPro" id="IPR051397">
    <property type="entry name" value="Zn-ADH-like_protein"/>
</dbReference>
<evidence type="ECO:0000313" key="2">
    <source>
        <dbReference type="EMBL" id="ETN45504.1"/>
    </source>
</evidence>
<dbReference type="InterPro" id="IPR013149">
    <property type="entry name" value="ADH-like_C"/>
</dbReference>
<dbReference type="EMBL" id="KB822712">
    <property type="protein sequence ID" value="ETN45504.1"/>
    <property type="molecule type" value="Genomic_DNA"/>
</dbReference>
<dbReference type="InterPro" id="IPR020843">
    <property type="entry name" value="ER"/>
</dbReference>
<dbReference type="InParanoid" id="W2SC61"/>
<dbReference type="Proteomes" id="UP000030752">
    <property type="component" value="Unassembled WGS sequence"/>
</dbReference>
<protein>
    <recommendedName>
        <fullName evidence="1">Enoyl reductase (ER) domain-containing protein</fullName>
    </recommendedName>
</protein>
<name>W2SC61_CYPE1</name>
<dbReference type="SUPFAM" id="SSF51735">
    <property type="entry name" value="NAD(P)-binding Rossmann-fold domains"/>
    <property type="match status" value="1"/>
</dbReference>
<dbReference type="PANTHER" id="PTHR43677">
    <property type="entry name" value="SHORT-CHAIN DEHYDROGENASE/REDUCTASE"/>
    <property type="match status" value="1"/>
</dbReference>
<dbReference type="Pfam" id="PF08240">
    <property type="entry name" value="ADH_N"/>
    <property type="match status" value="1"/>
</dbReference>
<dbReference type="CDD" id="cd08241">
    <property type="entry name" value="QOR1"/>
    <property type="match status" value="1"/>
</dbReference>
<evidence type="ECO:0000313" key="3">
    <source>
        <dbReference type="Proteomes" id="UP000030752"/>
    </source>
</evidence>
<accession>W2SC61</accession>
<dbReference type="PANTHER" id="PTHR43677:SF4">
    <property type="entry name" value="QUINONE OXIDOREDUCTASE-LIKE PROTEIN 2"/>
    <property type="match status" value="1"/>
</dbReference>
<reference evidence="2 3" key="1">
    <citation type="submission" date="2013-03" db="EMBL/GenBank/DDBJ databases">
        <title>The Genome Sequence of Phialophora europaea CBS 101466.</title>
        <authorList>
            <consortium name="The Broad Institute Genomics Platform"/>
            <person name="Cuomo C."/>
            <person name="de Hoog S."/>
            <person name="Gorbushina A."/>
            <person name="Walker B."/>
            <person name="Young S.K."/>
            <person name="Zeng Q."/>
            <person name="Gargeya S."/>
            <person name="Fitzgerald M."/>
            <person name="Haas B."/>
            <person name="Abouelleil A."/>
            <person name="Allen A.W."/>
            <person name="Alvarado L."/>
            <person name="Arachchi H.M."/>
            <person name="Berlin A.M."/>
            <person name="Chapman S.B."/>
            <person name="Gainer-Dewar J."/>
            <person name="Goldberg J."/>
            <person name="Griggs A."/>
            <person name="Gujja S."/>
            <person name="Hansen M."/>
            <person name="Howarth C."/>
            <person name="Imamovic A."/>
            <person name="Ireland A."/>
            <person name="Larimer J."/>
            <person name="McCowan C."/>
            <person name="Murphy C."/>
            <person name="Pearson M."/>
            <person name="Poon T.W."/>
            <person name="Priest M."/>
            <person name="Roberts A."/>
            <person name="Saif S."/>
            <person name="Shea T."/>
            <person name="Sisk P."/>
            <person name="Sykes S."/>
            <person name="Wortman J."/>
            <person name="Nusbaum C."/>
            <person name="Birren B."/>
        </authorList>
    </citation>
    <scope>NUCLEOTIDE SEQUENCE [LARGE SCALE GENOMIC DNA]</scope>
    <source>
        <strain evidence="2 3">CBS 101466</strain>
    </source>
</reference>
<dbReference type="HOGENOM" id="CLU_026673_3_1_1"/>
<dbReference type="InterPro" id="IPR011032">
    <property type="entry name" value="GroES-like_sf"/>
</dbReference>
<dbReference type="AlphaFoldDB" id="W2SC61"/>
<dbReference type="GO" id="GO:0016491">
    <property type="term" value="F:oxidoreductase activity"/>
    <property type="evidence" value="ECO:0007669"/>
    <property type="project" value="InterPro"/>
</dbReference>